<reference evidence="4 5" key="1">
    <citation type="submission" date="2019-03" db="EMBL/GenBank/DDBJ databases">
        <title>Subsurface microbial communities from deep shales in Ohio and West Virginia, USA.</title>
        <authorList>
            <person name="Wrighton K."/>
        </authorList>
    </citation>
    <scope>NUCLEOTIDE SEQUENCE [LARGE SCALE GENOMIC DNA]</scope>
    <source>
        <strain evidence="4 5">MSL 7</strain>
    </source>
</reference>
<evidence type="ECO:0000256" key="2">
    <source>
        <dbReference type="SAM" id="MobiDB-lite"/>
    </source>
</evidence>
<comment type="caution">
    <text evidence="4">The sequence shown here is derived from an EMBL/GenBank/DDBJ whole genome shotgun (WGS) entry which is preliminary data.</text>
</comment>
<gene>
    <name evidence="4" type="ORF">C7957_12620</name>
</gene>
<dbReference type="AlphaFoldDB" id="A0A4R6RQU4"/>
<evidence type="ECO:0000256" key="1">
    <source>
        <dbReference type="SAM" id="Coils"/>
    </source>
</evidence>
<keyword evidence="1" id="KW-0175">Coiled coil</keyword>
<feature type="domain" description="YvlB/LiaX N-terminal" evidence="3">
    <location>
        <begin position="4"/>
        <end position="34"/>
    </location>
</feature>
<dbReference type="RefSeq" id="WP_133530993.1">
    <property type="nucleotide sequence ID" value="NZ_SNXX01000026.1"/>
</dbReference>
<feature type="region of interest" description="Disordered" evidence="2">
    <location>
        <begin position="30"/>
        <end position="61"/>
    </location>
</feature>
<name>A0A4R6RQU4_9FIRM</name>
<protein>
    <recommendedName>
        <fullName evidence="3">YvlB/LiaX N-terminal domain-containing protein</fullName>
    </recommendedName>
</protein>
<evidence type="ECO:0000313" key="5">
    <source>
        <dbReference type="Proteomes" id="UP000295176"/>
    </source>
</evidence>
<evidence type="ECO:0000313" key="4">
    <source>
        <dbReference type="EMBL" id="TDP89100.1"/>
    </source>
</evidence>
<organism evidence="4 5">
    <name type="scientific">Halanaerobium saccharolyticum</name>
    <dbReference type="NCBI Taxonomy" id="43595"/>
    <lineage>
        <taxon>Bacteria</taxon>
        <taxon>Bacillati</taxon>
        <taxon>Bacillota</taxon>
        <taxon>Clostridia</taxon>
        <taxon>Halanaerobiales</taxon>
        <taxon>Halanaerobiaceae</taxon>
        <taxon>Halanaerobium</taxon>
    </lineage>
</organism>
<evidence type="ECO:0000259" key="3">
    <source>
        <dbReference type="Pfam" id="PF22746"/>
    </source>
</evidence>
<proteinExistence type="predicted"/>
<feature type="coiled-coil region" evidence="1">
    <location>
        <begin position="98"/>
        <end position="125"/>
    </location>
</feature>
<feature type="compositionally biased region" description="Basic and acidic residues" evidence="2">
    <location>
        <begin position="44"/>
        <end position="59"/>
    </location>
</feature>
<sequence>MMNEEKMRILEMLQDGKINAEETEKLLAALGEEESGQTGALQLKNRERTEKSDSKEGNKRHLRIIVNETGKEKVNMSLPLGIAKSILNFVPQSAKDKMAEKDIDLNALTKTIDDLSEEKEILRVDDEGETVIIRVE</sequence>
<dbReference type="EMBL" id="SNXX01000026">
    <property type="protein sequence ID" value="TDP89100.1"/>
    <property type="molecule type" value="Genomic_DNA"/>
</dbReference>
<dbReference type="InterPro" id="IPR053959">
    <property type="entry name" value="YvlB/LiaX_N"/>
</dbReference>
<dbReference type="Proteomes" id="UP000295176">
    <property type="component" value="Unassembled WGS sequence"/>
</dbReference>
<accession>A0A4R6RQU4</accession>
<dbReference type="Pfam" id="PF22746">
    <property type="entry name" value="SHOCT-like_DUF2089-C"/>
    <property type="match status" value="1"/>
</dbReference>